<dbReference type="InParanoid" id="A0A194XIP6"/>
<keyword evidence="3" id="KW-1185">Reference proteome</keyword>
<evidence type="ECO:0000313" key="3">
    <source>
        <dbReference type="Proteomes" id="UP000070700"/>
    </source>
</evidence>
<feature type="region of interest" description="Disordered" evidence="1">
    <location>
        <begin position="42"/>
        <end position="85"/>
    </location>
</feature>
<evidence type="ECO:0000256" key="1">
    <source>
        <dbReference type="SAM" id="MobiDB-lite"/>
    </source>
</evidence>
<dbReference type="OrthoDB" id="6250593at2759"/>
<dbReference type="STRING" id="149040.A0A194XIP6"/>
<accession>A0A194XIP6</accession>
<dbReference type="EMBL" id="KQ947410">
    <property type="protein sequence ID" value="KUJ19637.1"/>
    <property type="molecule type" value="Genomic_DNA"/>
</dbReference>
<name>A0A194XIP6_MOLSC</name>
<sequence length="120" mass="13253">MPDSAQINRSLSTIRTELEFLQASNVLSPPQFQSIMAQLPQQNGQPSNYIDLRYNPNPQQQFNPGAMAQQAQDPAHPANPQNPKHHEWVKNMASKFGNAAMFGAGATFGGDMVNDVLKQF</sequence>
<dbReference type="KEGG" id="psco:LY89DRAFT_580632"/>
<reference evidence="2 3" key="1">
    <citation type="submission" date="2015-10" db="EMBL/GenBank/DDBJ databases">
        <title>Full genome of DAOMC 229536 Phialocephala scopiformis, a fungal endophyte of spruce producing the potent anti-insectan compound rugulosin.</title>
        <authorList>
            <consortium name="DOE Joint Genome Institute"/>
            <person name="Walker A.K."/>
            <person name="Frasz S.L."/>
            <person name="Seifert K.A."/>
            <person name="Miller J.D."/>
            <person name="Mondo S.J."/>
            <person name="Labutti K."/>
            <person name="Lipzen A."/>
            <person name="Dockter R."/>
            <person name="Kennedy M."/>
            <person name="Grigoriev I.V."/>
            <person name="Spatafora J.W."/>
        </authorList>
    </citation>
    <scope>NUCLEOTIDE SEQUENCE [LARGE SCALE GENOMIC DNA]</scope>
    <source>
        <strain evidence="2 3">CBS 120377</strain>
    </source>
</reference>
<protein>
    <submittedName>
        <fullName evidence="2">Uncharacterized protein</fullName>
    </submittedName>
</protein>
<evidence type="ECO:0000313" key="2">
    <source>
        <dbReference type="EMBL" id="KUJ19637.1"/>
    </source>
</evidence>
<dbReference type="FunCoup" id="A0A194XIP6">
    <property type="interactions" value="123"/>
</dbReference>
<dbReference type="Proteomes" id="UP000070700">
    <property type="component" value="Unassembled WGS sequence"/>
</dbReference>
<gene>
    <name evidence="2" type="ORF">LY89DRAFT_580632</name>
</gene>
<dbReference type="AlphaFoldDB" id="A0A194XIP6"/>
<dbReference type="RefSeq" id="XP_018073992.1">
    <property type="nucleotide sequence ID" value="XM_018209069.1"/>
</dbReference>
<dbReference type="GeneID" id="28818795"/>
<proteinExistence type="predicted"/>
<organism evidence="2 3">
    <name type="scientific">Mollisia scopiformis</name>
    <name type="common">Conifer needle endophyte fungus</name>
    <name type="synonym">Phialocephala scopiformis</name>
    <dbReference type="NCBI Taxonomy" id="149040"/>
    <lineage>
        <taxon>Eukaryota</taxon>
        <taxon>Fungi</taxon>
        <taxon>Dikarya</taxon>
        <taxon>Ascomycota</taxon>
        <taxon>Pezizomycotina</taxon>
        <taxon>Leotiomycetes</taxon>
        <taxon>Helotiales</taxon>
        <taxon>Mollisiaceae</taxon>
        <taxon>Mollisia</taxon>
    </lineage>
</organism>